<dbReference type="SUPFAM" id="SSF53335">
    <property type="entry name" value="S-adenosyl-L-methionine-dependent methyltransferases"/>
    <property type="match status" value="1"/>
</dbReference>
<dbReference type="PANTHER" id="PTHR21008:SF0">
    <property type="entry name" value="S-ADENOSYLMETHIONINE SENSOR UPSTREAM OF MTORC1"/>
    <property type="match status" value="1"/>
</dbReference>
<comment type="caution">
    <text evidence="6">The sequence shown here is derived from an EMBL/GenBank/DDBJ whole genome shotgun (WGS) entry which is preliminary data.</text>
</comment>
<evidence type="ECO:0000256" key="3">
    <source>
        <dbReference type="ARBA" id="ARBA00022691"/>
    </source>
</evidence>
<evidence type="ECO:0000256" key="4">
    <source>
        <dbReference type="HAMAP-Rule" id="MF_03044"/>
    </source>
</evidence>
<organism evidence="6 7">
    <name type="scientific">Albula goreensis</name>
    <dbReference type="NCBI Taxonomy" id="1534307"/>
    <lineage>
        <taxon>Eukaryota</taxon>
        <taxon>Metazoa</taxon>
        <taxon>Chordata</taxon>
        <taxon>Craniata</taxon>
        <taxon>Vertebrata</taxon>
        <taxon>Euteleostomi</taxon>
        <taxon>Actinopterygii</taxon>
        <taxon>Neopterygii</taxon>
        <taxon>Teleostei</taxon>
        <taxon>Albuliformes</taxon>
        <taxon>Albulidae</taxon>
        <taxon>Albula</taxon>
    </lineage>
</organism>
<dbReference type="OrthoDB" id="5954793at2759"/>
<reference evidence="6" key="1">
    <citation type="submission" date="2021-01" db="EMBL/GenBank/DDBJ databases">
        <authorList>
            <person name="Zahm M."/>
            <person name="Roques C."/>
            <person name="Cabau C."/>
            <person name="Klopp C."/>
            <person name="Donnadieu C."/>
            <person name="Jouanno E."/>
            <person name="Lampietro C."/>
            <person name="Louis A."/>
            <person name="Herpin A."/>
            <person name="Echchiki A."/>
            <person name="Berthelot C."/>
            <person name="Parey E."/>
            <person name="Roest-Crollius H."/>
            <person name="Braasch I."/>
            <person name="Postlethwait J."/>
            <person name="Bobe J."/>
            <person name="Montfort J."/>
            <person name="Bouchez O."/>
            <person name="Begum T."/>
            <person name="Mejri S."/>
            <person name="Adams A."/>
            <person name="Chen W.-J."/>
            <person name="Guiguen Y."/>
        </authorList>
    </citation>
    <scope>NUCLEOTIDE SEQUENCE</scope>
    <source>
        <tissue evidence="6">Blood</tissue>
    </source>
</reference>
<dbReference type="GO" id="GO:0032259">
    <property type="term" value="P:methylation"/>
    <property type="evidence" value="ECO:0007669"/>
    <property type="project" value="UniProtKB-KW"/>
</dbReference>
<protein>
    <recommendedName>
        <fullName evidence="4">S-adenosylmethionine sensor upstream of mTORC1</fullName>
    </recommendedName>
    <alternativeName>
        <fullName evidence="4">Probable methyltransferase BMT2 homolog</fullName>
        <ecNumber evidence="4">2.1.1.-</ecNumber>
    </alternativeName>
</protein>
<dbReference type="EMBL" id="JAERUA010000025">
    <property type="protein sequence ID" value="KAI1882227.1"/>
    <property type="molecule type" value="Genomic_DNA"/>
</dbReference>
<sequence>MDPTNSAWPGERETEHGQNSTAKVPGAARNNKQDQEKLSGVVKSVHRKLRRKYREVGDFEKIWREHCEDEETLSEYALAMKNLADNHWAKTCEGEGRIEWCRSVCQEYFLDGGMKKVLEKDEKTARLSNPLSSAASPCTPPYQSNGPHRLNVQNGRIRLLDVGSCFNPFLKFDEFLTVGIDIVPAVESVYKCDFLNLQLQPPLQLEREAVDTFLLQLRSPIDALPAELFHVVVFSLLLSYFPSPYQRWICCKKAHELLALHGLLLIITPDSSHQNRHAPMMASWRIAVETLGFKRYKYVKFSHMHLLAFRKVSLKTSSDLVSRNYPEMMYIPQDFNGVEEEECWDTPPAPPRSCLEDEQLACGFLELPDAPYDSDSGESQSGSTHCQEREDPILLQS</sequence>
<feature type="binding site" evidence="4">
    <location>
        <position position="181"/>
    </location>
    <ligand>
        <name>S-adenosyl-L-methionine</name>
        <dbReference type="ChEBI" id="CHEBI:59789"/>
    </ligand>
</feature>
<dbReference type="Proteomes" id="UP000829720">
    <property type="component" value="Unassembled WGS sequence"/>
</dbReference>
<keyword evidence="1 4" id="KW-0489">Methyltransferase</keyword>
<dbReference type="GO" id="GO:1904262">
    <property type="term" value="P:negative regulation of TORC1 signaling"/>
    <property type="evidence" value="ECO:0007669"/>
    <property type="project" value="TreeGrafter"/>
</dbReference>
<evidence type="ECO:0000256" key="5">
    <source>
        <dbReference type="SAM" id="MobiDB-lite"/>
    </source>
</evidence>
<evidence type="ECO:0000313" key="6">
    <source>
        <dbReference type="EMBL" id="KAI1882227.1"/>
    </source>
</evidence>
<dbReference type="HAMAP" id="MF_03044">
    <property type="entry name" value="BMT2"/>
    <property type="match status" value="1"/>
</dbReference>
<keyword evidence="7" id="KW-1185">Reference proteome</keyword>
<keyword evidence="3 4" id="KW-0949">S-adenosyl-L-methionine</keyword>
<proteinExistence type="inferred from homology"/>
<accession>A0A8T3CEC5</accession>
<dbReference type="AlphaFoldDB" id="A0A8T3CEC5"/>
<feature type="region of interest" description="Disordered" evidence="5">
    <location>
        <begin position="1"/>
        <end position="41"/>
    </location>
</feature>
<evidence type="ECO:0000256" key="2">
    <source>
        <dbReference type="ARBA" id="ARBA00022679"/>
    </source>
</evidence>
<dbReference type="FunFam" id="3.40.50.150:FF:000089">
    <property type="entry name" value="S-adenosylmethionine sensor upstream of mTORC1"/>
    <property type="match status" value="1"/>
</dbReference>
<dbReference type="InterPro" id="IPR029063">
    <property type="entry name" value="SAM-dependent_MTases_sf"/>
</dbReference>
<feature type="binding site" evidence="4">
    <location>
        <position position="163"/>
    </location>
    <ligand>
        <name>S-adenosyl-L-methionine</name>
        <dbReference type="ChEBI" id="CHEBI:59789"/>
    </ligand>
</feature>
<feature type="compositionally biased region" description="Basic and acidic residues" evidence="5">
    <location>
        <begin position="386"/>
        <end position="397"/>
    </location>
</feature>
<evidence type="ECO:0000313" key="7">
    <source>
        <dbReference type="Proteomes" id="UP000829720"/>
    </source>
</evidence>
<dbReference type="InterPro" id="IPR021867">
    <property type="entry name" value="Bmt2/SAMTOR"/>
</dbReference>
<gene>
    <name evidence="4" type="primary">BMT2</name>
    <name evidence="4" type="synonym">SAMTOR</name>
    <name evidence="6" type="ORF">AGOR_G00248520</name>
</gene>
<comment type="function">
    <text evidence="4">S-adenosyl-L-methionine-binding protein that acts as an inhibitor of mTORC1 signaling via interaction with the GATOR1 and KICSTOR complexes. Acts as a sensor of S-adenosyl-L-methionine to signal methionine sufficiency to mTORC1: in presence of methionine, binds S-adenosyl-L-methionine, leading to disrupt interaction with the GATOR1 and KICSTOR complexes and promote mTORC1 signaling. Upon methionine starvation, S-adenosyl-L-methionine levels are reduced, thereby promoting the association with GATOR1 and KICSTOR, leading to inhibit mTORC1 signaling. Probably also acts as a S-adenosyl-L-methionine-dependent methyltransferase.</text>
</comment>
<comment type="subunit">
    <text evidence="4">Interacts with the GATOR1 complex; interaction is disrupted when BMT2/SAMTOR binds S-adenosyl-L-methionine. Interacts with the KICSTOR complex; interaction is disrupted when BMT2/SAMTOR binds S-adenosyl-L-methionine.</text>
</comment>
<dbReference type="PANTHER" id="PTHR21008">
    <property type="entry name" value="S-ADENOSYLMETHIONINE SENSOR UPSTREAM OF MTORC1-RELATED"/>
    <property type="match status" value="1"/>
</dbReference>
<comment type="similarity">
    <text evidence="4">Belongs to the BMT2 family.</text>
</comment>
<feature type="region of interest" description="Disordered" evidence="5">
    <location>
        <begin position="367"/>
        <end position="397"/>
    </location>
</feature>
<evidence type="ECO:0000256" key="1">
    <source>
        <dbReference type="ARBA" id="ARBA00022603"/>
    </source>
</evidence>
<name>A0A8T3CEC5_9TELE</name>
<keyword evidence="2 4" id="KW-0808">Transferase</keyword>
<dbReference type="EC" id="2.1.1.-" evidence="4"/>
<dbReference type="GO" id="GO:0008168">
    <property type="term" value="F:methyltransferase activity"/>
    <property type="evidence" value="ECO:0007669"/>
    <property type="project" value="UniProtKB-UniRule"/>
</dbReference>